<proteinExistence type="predicted"/>
<accession>A0A2T4BRA2</accession>
<keyword evidence="2" id="KW-0732">Signal</keyword>
<feature type="signal peptide" evidence="2">
    <location>
        <begin position="1"/>
        <end position="20"/>
    </location>
</feature>
<evidence type="ECO:0000313" key="4">
    <source>
        <dbReference type="Proteomes" id="UP000240760"/>
    </source>
</evidence>
<keyword evidence="4" id="KW-1185">Reference proteome</keyword>
<evidence type="ECO:0008006" key="5">
    <source>
        <dbReference type="Google" id="ProtNLM"/>
    </source>
</evidence>
<organism evidence="3 4">
    <name type="scientific">Trichoderma longibrachiatum ATCC 18648</name>
    <dbReference type="NCBI Taxonomy" id="983965"/>
    <lineage>
        <taxon>Eukaryota</taxon>
        <taxon>Fungi</taxon>
        <taxon>Dikarya</taxon>
        <taxon>Ascomycota</taxon>
        <taxon>Pezizomycotina</taxon>
        <taxon>Sordariomycetes</taxon>
        <taxon>Hypocreomycetidae</taxon>
        <taxon>Hypocreales</taxon>
        <taxon>Hypocreaceae</taxon>
        <taxon>Trichoderma</taxon>
    </lineage>
</organism>
<gene>
    <name evidence="3" type="ORF">M440DRAFT_1137164</name>
</gene>
<dbReference type="Proteomes" id="UP000240760">
    <property type="component" value="Unassembled WGS sequence"/>
</dbReference>
<reference evidence="3 4" key="1">
    <citation type="submission" date="2016-07" db="EMBL/GenBank/DDBJ databases">
        <title>Multiple horizontal gene transfer events from other fungi enriched the ability of initially mycotrophic Trichoderma (Ascomycota) to feed on dead plant biomass.</title>
        <authorList>
            <consortium name="DOE Joint Genome Institute"/>
            <person name="Aerts A."/>
            <person name="Atanasova L."/>
            <person name="Chenthamara K."/>
            <person name="Zhang J."/>
            <person name="Grujic M."/>
            <person name="Henrissat B."/>
            <person name="Kuo A."/>
            <person name="Salamov A."/>
            <person name="Lipzen A."/>
            <person name="Labutti K."/>
            <person name="Barry K."/>
            <person name="Miao Y."/>
            <person name="Rahimi M.J."/>
            <person name="Shen Q."/>
            <person name="Grigoriev I.V."/>
            <person name="Kubicek C.P."/>
            <person name="Druzhinina I.S."/>
        </authorList>
    </citation>
    <scope>NUCLEOTIDE SEQUENCE [LARGE SCALE GENOMIC DNA]</scope>
    <source>
        <strain evidence="3 4">ATCC 18648</strain>
    </source>
</reference>
<name>A0A2T4BRA2_TRILO</name>
<feature type="region of interest" description="Disordered" evidence="1">
    <location>
        <begin position="50"/>
        <end position="75"/>
    </location>
</feature>
<dbReference type="AlphaFoldDB" id="A0A2T4BRA2"/>
<evidence type="ECO:0000313" key="3">
    <source>
        <dbReference type="EMBL" id="PTB71815.1"/>
    </source>
</evidence>
<dbReference type="EMBL" id="KZ679145">
    <property type="protein sequence ID" value="PTB71815.1"/>
    <property type="molecule type" value="Genomic_DNA"/>
</dbReference>
<feature type="chain" id="PRO_5015748446" description="Secreted protein" evidence="2">
    <location>
        <begin position="21"/>
        <end position="75"/>
    </location>
</feature>
<evidence type="ECO:0000256" key="1">
    <source>
        <dbReference type="SAM" id="MobiDB-lite"/>
    </source>
</evidence>
<evidence type="ECO:0000256" key="2">
    <source>
        <dbReference type="SAM" id="SignalP"/>
    </source>
</evidence>
<protein>
    <recommendedName>
        <fullName evidence="5">Secreted protein</fullName>
    </recommendedName>
</protein>
<feature type="compositionally biased region" description="Polar residues" evidence="1">
    <location>
        <begin position="57"/>
        <end position="75"/>
    </location>
</feature>
<sequence>MRQIMLLITLETCLFSKCWLKATPGSCRAGSSLSIKAFVHPHNATASRFPDKETFPSWPQQTVNPTKQISFESTR</sequence>